<keyword evidence="6" id="KW-0902">Two-component regulatory system</keyword>
<dbReference type="SUPFAM" id="SSF47384">
    <property type="entry name" value="Homodimeric domain of signal transducing histidine kinase"/>
    <property type="match status" value="1"/>
</dbReference>
<dbReference type="PANTHER" id="PTHR43711:SF1">
    <property type="entry name" value="HISTIDINE KINASE 1"/>
    <property type="match status" value="1"/>
</dbReference>
<dbReference type="SMART" id="SM00091">
    <property type="entry name" value="PAS"/>
    <property type="match status" value="1"/>
</dbReference>
<dbReference type="PROSITE" id="PS50112">
    <property type="entry name" value="PAS"/>
    <property type="match status" value="1"/>
</dbReference>
<evidence type="ECO:0000256" key="6">
    <source>
        <dbReference type="ARBA" id="ARBA00023012"/>
    </source>
</evidence>
<dbReference type="GO" id="GO:0006355">
    <property type="term" value="P:regulation of DNA-templated transcription"/>
    <property type="evidence" value="ECO:0007669"/>
    <property type="project" value="InterPro"/>
</dbReference>
<evidence type="ECO:0000256" key="4">
    <source>
        <dbReference type="ARBA" id="ARBA00022679"/>
    </source>
</evidence>
<dbReference type="PRINTS" id="PR00344">
    <property type="entry name" value="BCTRLSENSOR"/>
</dbReference>
<dbReference type="GO" id="GO:0000155">
    <property type="term" value="F:phosphorelay sensor kinase activity"/>
    <property type="evidence" value="ECO:0007669"/>
    <property type="project" value="InterPro"/>
</dbReference>
<evidence type="ECO:0000313" key="9">
    <source>
        <dbReference type="EMBL" id="CAA9544006.1"/>
    </source>
</evidence>
<sequence length="401" mass="42599">MVDLLGETNAAPPALPSPAVRAEDLGIGILFEVIRDAAIVGDATTGHIVLWNPAAERLFGYRADEAIGQSLEILVPGALRERHRTGLAAFARTGRGPLVDGDEPAVLPTSHRDGGEMTVELSLTPLSVPERPSLAAHRYVLALIRDATARERLAAEREVVYAAAQAAADRLGKLVDLKAGFTAMAAHELGTPVATIRGLVDILAAGDLAEPEQAALLAAIRSETDLVHRLVADVEAAAAVERDDFGLQPHPVPVALMLAELAAFAQTLPGDHPIRESVDESVMMTRVFADPQRIGQVLRNLLGNASKHTPPGTTIELRVREDGARVRIDVADEGQGIPAGDLERIFTKFGRGRDAEGRRTPGVGLGLYLSRRIIEAHGSELTVTTRPGEGTTFGFHLEIAA</sequence>
<dbReference type="InterPro" id="IPR050736">
    <property type="entry name" value="Sensor_HK_Regulatory"/>
</dbReference>
<gene>
    <name evidence="9" type="ORF">AVDCRST_MAG70-356</name>
</gene>
<dbReference type="Pfam" id="PF02518">
    <property type="entry name" value="HATPase_c"/>
    <property type="match status" value="1"/>
</dbReference>
<dbReference type="AlphaFoldDB" id="A0A6J4U946"/>
<dbReference type="InterPro" id="IPR035965">
    <property type="entry name" value="PAS-like_dom_sf"/>
</dbReference>
<dbReference type="InterPro" id="IPR003661">
    <property type="entry name" value="HisK_dim/P_dom"/>
</dbReference>
<dbReference type="InterPro" id="IPR004358">
    <property type="entry name" value="Sig_transdc_His_kin-like_C"/>
</dbReference>
<dbReference type="SUPFAM" id="SSF55785">
    <property type="entry name" value="PYP-like sensor domain (PAS domain)"/>
    <property type="match status" value="1"/>
</dbReference>
<reference evidence="9" key="1">
    <citation type="submission" date="2020-02" db="EMBL/GenBank/DDBJ databases">
        <authorList>
            <person name="Meier V. D."/>
        </authorList>
    </citation>
    <scope>NUCLEOTIDE SEQUENCE</scope>
    <source>
        <strain evidence="9">AVDCRST_MAG70</strain>
    </source>
</reference>
<dbReference type="Gene3D" id="1.10.287.130">
    <property type="match status" value="1"/>
</dbReference>
<dbReference type="SUPFAM" id="SSF55874">
    <property type="entry name" value="ATPase domain of HSP90 chaperone/DNA topoisomerase II/histidine kinase"/>
    <property type="match status" value="1"/>
</dbReference>
<dbReference type="CDD" id="cd00130">
    <property type="entry name" value="PAS"/>
    <property type="match status" value="1"/>
</dbReference>
<dbReference type="NCBIfam" id="TIGR00229">
    <property type="entry name" value="sensory_box"/>
    <property type="match status" value="1"/>
</dbReference>
<dbReference type="PANTHER" id="PTHR43711">
    <property type="entry name" value="TWO-COMPONENT HISTIDINE KINASE"/>
    <property type="match status" value="1"/>
</dbReference>
<protein>
    <recommendedName>
        <fullName evidence="2">histidine kinase</fullName>
        <ecNumber evidence="2">2.7.13.3</ecNumber>
    </recommendedName>
</protein>
<dbReference type="InterPro" id="IPR036097">
    <property type="entry name" value="HisK_dim/P_sf"/>
</dbReference>
<feature type="domain" description="PAS" evidence="8">
    <location>
        <begin position="30"/>
        <end position="76"/>
    </location>
</feature>
<evidence type="ECO:0000259" key="8">
    <source>
        <dbReference type="PROSITE" id="PS50112"/>
    </source>
</evidence>
<keyword evidence="4" id="KW-0808">Transferase</keyword>
<dbReference type="Pfam" id="PF00512">
    <property type="entry name" value="HisKA"/>
    <property type="match status" value="1"/>
</dbReference>
<name>A0A6J4U946_9BACT</name>
<dbReference type="EMBL" id="CADCWH010000055">
    <property type="protein sequence ID" value="CAA9544006.1"/>
    <property type="molecule type" value="Genomic_DNA"/>
</dbReference>
<evidence type="ECO:0000256" key="3">
    <source>
        <dbReference type="ARBA" id="ARBA00022553"/>
    </source>
</evidence>
<dbReference type="PROSITE" id="PS50109">
    <property type="entry name" value="HIS_KIN"/>
    <property type="match status" value="1"/>
</dbReference>
<dbReference type="InterPro" id="IPR000014">
    <property type="entry name" value="PAS"/>
</dbReference>
<dbReference type="InterPro" id="IPR036890">
    <property type="entry name" value="HATPase_C_sf"/>
</dbReference>
<dbReference type="InterPro" id="IPR013767">
    <property type="entry name" value="PAS_fold"/>
</dbReference>
<dbReference type="Gene3D" id="3.30.450.20">
    <property type="entry name" value="PAS domain"/>
    <property type="match status" value="1"/>
</dbReference>
<proteinExistence type="predicted"/>
<evidence type="ECO:0000259" key="7">
    <source>
        <dbReference type="PROSITE" id="PS50109"/>
    </source>
</evidence>
<dbReference type="SMART" id="SM00388">
    <property type="entry name" value="HisKA"/>
    <property type="match status" value="1"/>
</dbReference>
<organism evidence="9">
    <name type="scientific">uncultured Thermomicrobiales bacterium</name>
    <dbReference type="NCBI Taxonomy" id="1645740"/>
    <lineage>
        <taxon>Bacteria</taxon>
        <taxon>Pseudomonadati</taxon>
        <taxon>Thermomicrobiota</taxon>
        <taxon>Thermomicrobia</taxon>
        <taxon>Thermomicrobiales</taxon>
        <taxon>environmental samples</taxon>
    </lineage>
</organism>
<keyword evidence="3" id="KW-0597">Phosphoprotein</keyword>
<dbReference type="Pfam" id="PF00989">
    <property type="entry name" value="PAS"/>
    <property type="match status" value="1"/>
</dbReference>
<dbReference type="SMART" id="SM00387">
    <property type="entry name" value="HATPase_c"/>
    <property type="match status" value="1"/>
</dbReference>
<feature type="domain" description="Histidine kinase" evidence="7">
    <location>
        <begin position="184"/>
        <end position="401"/>
    </location>
</feature>
<dbReference type="InterPro" id="IPR003594">
    <property type="entry name" value="HATPase_dom"/>
</dbReference>
<evidence type="ECO:0000256" key="5">
    <source>
        <dbReference type="ARBA" id="ARBA00022777"/>
    </source>
</evidence>
<evidence type="ECO:0000256" key="2">
    <source>
        <dbReference type="ARBA" id="ARBA00012438"/>
    </source>
</evidence>
<evidence type="ECO:0000256" key="1">
    <source>
        <dbReference type="ARBA" id="ARBA00000085"/>
    </source>
</evidence>
<dbReference type="FunFam" id="3.30.565.10:FF:000006">
    <property type="entry name" value="Sensor histidine kinase WalK"/>
    <property type="match status" value="1"/>
</dbReference>
<accession>A0A6J4U946</accession>
<keyword evidence="5" id="KW-0418">Kinase</keyword>
<dbReference type="CDD" id="cd00082">
    <property type="entry name" value="HisKA"/>
    <property type="match status" value="1"/>
</dbReference>
<dbReference type="InterPro" id="IPR005467">
    <property type="entry name" value="His_kinase_dom"/>
</dbReference>
<dbReference type="Gene3D" id="3.30.565.10">
    <property type="entry name" value="Histidine kinase-like ATPase, C-terminal domain"/>
    <property type="match status" value="1"/>
</dbReference>
<dbReference type="EC" id="2.7.13.3" evidence="2"/>
<comment type="catalytic activity">
    <reaction evidence="1">
        <text>ATP + protein L-histidine = ADP + protein N-phospho-L-histidine.</text>
        <dbReference type="EC" id="2.7.13.3"/>
    </reaction>
</comment>